<dbReference type="Pfam" id="PF01177">
    <property type="entry name" value="Asp_Glu_race"/>
    <property type="match status" value="1"/>
</dbReference>
<dbReference type="EMBL" id="PFTB01000026">
    <property type="protein sequence ID" value="PJB99541.1"/>
    <property type="molecule type" value="Genomic_DNA"/>
</dbReference>
<keyword evidence="2" id="KW-0413">Isomerase</keyword>
<dbReference type="Gene3D" id="3.40.50.1860">
    <property type="match status" value="2"/>
</dbReference>
<dbReference type="NCBIfam" id="TIGR00035">
    <property type="entry name" value="asp_race"/>
    <property type="match status" value="1"/>
</dbReference>
<accession>A0A2M8DN27</accession>
<dbReference type="SUPFAM" id="SSF53681">
    <property type="entry name" value="Aspartate/glutamate racemase"/>
    <property type="match status" value="2"/>
</dbReference>
<comment type="similarity">
    <text evidence="1">Belongs to the aspartate/glutamate racemases family.</text>
</comment>
<dbReference type="InterPro" id="IPR004380">
    <property type="entry name" value="Asp_race"/>
</dbReference>
<evidence type="ECO:0000256" key="2">
    <source>
        <dbReference type="ARBA" id="ARBA00023235"/>
    </source>
</evidence>
<proteinExistence type="inferred from homology"/>
<name>A0A2M8DN27_9BACT</name>
<dbReference type="GO" id="GO:0047661">
    <property type="term" value="F:amino-acid racemase activity"/>
    <property type="evidence" value="ECO:0007669"/>
    <property type="project" value="InterPro"/>
</dbReference>
<dbReference type="AlphaFoldDB" id="A0A2M8DN27"/>
<reference evidence="4" key="1">
    <citation type="submission" date="2017-09" db="EMBL/GenBank/DDBJ databases">
        <title>Depth-based differentiation of microbial function through sediment-hosted aquifers and enrichment of novel symbionts in the deep terrestrial subsurface.</title>
        <authorList>
            <person name="Probst A.J."/>
            <person name="Ladd B."/>
            <person name="Jarett J.K."/>
            <person name="Geller-Mcgrath D.E."/>
            <person name="Sieber C.M.K."/>
            <person name="Emerson J.B."/>
            <person name="Anantharaman K."/>
            <person name="Thomas B.C."/>
            <person name="Malmstrom R."/>
            <person name="Stieglmeier M."/>
            <person name="Klingl A."/>
            <person name="Woyke T."/>
            <person name="Ryan C.M."/>
            <person name="Banfield J.F."/>
        </authorList>
    </citation>
    <scope>NUCLEOTIDE SEQUENCE [LARGE SCALE GENOMIC DNA]</scope>
</reference>
<organism evidence="3 4">
    <name type="scientific">Candidatus Nealsonbacteria bacterium CG_4_9_14_0_8_um_filter_35_12</name>
    <dbReference type="NCBI Taxonomy" id="1974692"/>
    <lineage>
        <taxon>Bacteria</taxon>
        <taxon>Candidatus Nealsoniibacteriota</taxon>
    </lineage>
</organism>
<sequence>KIIGLLGGIGPEATGEFYLFLIKKFQEKNLIRSNKDYPRIIINSIPAPELIYENVHEKSLGPYIKGLKDLEKIGADFIVMICNTIYLFYERLQREIRVPILNLRKEVKKYLLKKNIKSIIVLGSPKVMKEGLYKFDEIKYVILSNEEIKKLSKAIFNFNRGFAKLKQRRIITKIAKKYLNQGVESIILGCTEIAVMLKDDDVPKINPMDILAEAIIKELIK</sequence>
<dbReference type="PANTHER" id="PTHR21198:SF7">
    <property type="entry name" value="ASPARTATE-GLUTAMATE RACEMASE FAMILY"/>
    <property type="match status" value="1"/>
</dbReference>
<evidence type="ECO:0000313" key="3">
    <source>
        <dbReference type="EMBL" id="PJB99541.1"/>
    </source>
</evidence>
<dbReference type="InterPro" id="IPR015942">
    <property type="entry name" value="Asp/Glu/hydantoin_racemase"/>
</dbReference>
<feature type="non-terminal residue" evidence="3">
    <location>
        <position position="1"/>
    </location>
</feature>
<evidence type="ECO:0000313" key="4">
    <source>
        <dbReference type="Proteomes" id="UP000228875"/>
    </source>
</evidence>
<comment type="caution">
    <text evidence="3">The sequence shown here is derived from an EMBL/GenBank/DDBJ whole genome shotgun (WGS) entry which is preliminary data.</text>
</comment>
<dbReference type="InterPro" id="IPR001920">
    <property type="entry name" value="Asp/Glu_race"/>
</dbReference>
<evidence type="ECO:0008006" key="5">
    <source>
        <dbReference type="Google" id="ProtNLM"/>
    </source>
</evidence>
<dbReference type="PANTHER" id="PTHR21198">
    <property type="entry name" value="GLUTAMATE RACEMASE"/>
    <property type="match status" value="1"/>
</dbReference>
<protein>
    <recommendedName>
        <fullName evidence="5">Aspartate racemase</fullName>
    </recommendedName>
</protein>
<evidence type="ECO:0000256" key="1">
    <source>
        <dbReference type="ARBA" id="ARBA00007847"/>
    </source>
</evidence>
<gene>
    <name evidence="3" type="ORF">CO077_01110</name>
</gene>
<dbReference type="Proteomes" id="UP000228875">
    <property type="component" value="Unassembled WGS sequence"/>
</dbReference>